<protein>
    <submittedName>
        <fullName evidence="1">SAG family member</fullName>
    </submittedName>
</protein>
<organism evidence="1 2">
    <name type="scientific">Eimeria mitis</name>
    <dbReference type="NCBI Taxonomy" id="44415"/>
    <lineage>
        <taxon>Eukaryota</taxon>
        <taxon>Sar</taxon>
        <taxon>Alveolata</taxon>
        <taxon>Apicomplexa</taxon>
        <taxon>Conoidasida</taxon>
        <taxon>Coccidia</taxon>
        <taxon>Eucoccidiorida</taxon>
        <taxon>Eimeriorina</taxon>
        <taxon>Eimeriidae</taxon>
        <taxon>Eimeria</taxon>
    </lineage>
</organism>
<sequence length="487" mass="52088">MAALKLFSLASASDSNTENMAALKLFSLASASALVMANAVHQTEKQTPLTTREVTSTYTVNLGQTAVCLDEINDAREAAGLARFVTGNSEDLAWPKTGSEETKQQTNAWDPVCKALIEDDSQEPEESPASSEFKSGTYAFMALESETPDCAAAVSHWKDAASNFTTIPPAKTEETDLYDKQQNVSFIALYNPSNDAAADCRVVTCTQPATSSPGAGNFRNTEKEKKGYALLCMTTPDALKEEKVPFTDDQWNKIKASITGSASAVAPRQTAVCLDEINDAREAAGLARFVTGNSEDLAWPKTGSEETKQQTNAWDPVCKALIEDDSQEPEESPASSEFKSGTYAFMALESETPDCAAAVSHWKDAASNFTTIPPAKTEETDLYDKQQNVSFIALYNPSNDAAADCRVVTCTLPPISGPVAFNIRKAAEEKKGYALLCMTTPDALKDEKVPFTDDQWNKIKASITGSASAVAPSLLAVAIAALGLVAL</sequence>
<keyword evidence="2" id="KW-1185">Reference proteome</keyword>
<dbReference type="AlphaFoldDB" id="U6KEP1"/>
<dbReference type="GeneID" id="25377060"/>
<proteinExistence type="predicted"/>
<dbReference type="RefSeq" id="XP_013357290.1">
    <property type="nucleotide sequence ID" value="XM_013501836.1"/>
</dbReference>
<dbReference type="Pfam" id="PF11054">
    <property type="entry name" value="Surface_antigen"/>
    <property type="match status" value="2"/>
</dbReference>
<name>U6KEP1_9EIME</name>
<dbReference type="Proteomes" id="UP000030744">
    <property type="component" value="Unassembled WGS sequence"/>
</dbReference>
<reference evidence="1" key="1">
    <citation type="submission" date="2013-10" db="EMBL/GenBank/DDBJ databases">
        <title>Genomic analysis of the causative agents of coccidiosis in chickens.</title>
        <authorList>
            <person name="Reid A.J."/>
            <person name="Blake D."/>
            <person name="Billington K."/>
            <person name="Browne H."/>
            <person name="Dunn M."/>
            <person name="Hung S."/>
            <person name="Kawahara F."/>
            <person name="Miranda-Saavedra D."/>
            <person name="Mourier T."/>
            <person name="Nagra H."/>
            <person name="Otto T.D."/>
            <person name="Rawlings N."/>
            <person name="Sanchez A."/>
            <person name="Sanders M."/>
            <person name="Subramaniam C."/>
            <person name="Tay Y."/>
            <person name="Dear P."/>
            <person name="Doerig C."/>
            <person name="Gruber A."/>
            <person name="Parkinson J."/>
            <person name="Shirley M."/>
            <person name="Wan K.L."/>
            <person name="Berriman M."/>
            <person name="Tomley F."/>
            <person name="Pain A."/>
        </authorList>
    </citation>
    <scope>NUCLEOTIDE SEQUENCE [LARGE SCALE GENOMIC DNA]</scope>
    <source>
        <strain evidence="1">Houghton</strain>
    </source>
</reference>
<gene>
    <name evidence="1" type="ORF">EMH_0021740</name>
</gene>
<dbReference type="EMBL" id="HG687083">
    <property type="protein sequence ID" value="CDJ34727.1"/>
    <property type="molecule type" value="Genomic_DNA"/>
</dbReference>
<evidence type="ECO:0000313" key="2">
    <source>
        <dbReference type="Proteomes" id="UP000030744"/>
    </source>
</evidence>
<dbReference type="InterPro" id="IPR021288">
    <property type="entry name" value="Surface_antigen"/>
</dbReference>
<accession>U6KEP1</accession>
<reference evidence="1" key="2">
    <citation type="submission" date="2013-10" db="EMBL/GenBank/DDBJ databases">
        <authorList>
            <person name="Aslett M."/>
        </authorList>
    </citation>
    <scope>NUCLEOTIDE SEQUENCE [LARGE SCALE GENOMIC DNA]</scope>
    <source>
        <strain evidence="1">Houghton</strain>
    </source>
</reference>
<evidence type="ECO:0000313" key="1">
    <source>
        <dbReference type="EMBL" id="CDJ34727.1"/>
    </source>
</evidence>
<dbReference type="VEuPathDB" id="ToxoDB:EMH_0021740"/>